<dbReference type="Pfam" id="PF00072">
    <property type="entry name" value="Response_reg"/>
    <property type="match status" value="1"/>
</dbReference>
<reference evidence="4" key="1">
    <citation type="journal article" date="2019" name="Int. J. Syst. Evol. Microbiol.">
        <title>The Global Catalogue of Microorganisms (GCM) 10K type strain sequencing project: providing services to taxonomists for standard genome sequencing and annotation.</title>
        <authorList>
            <consortium name="The Broad Institute Genomics Platform"/>
            <consortium name="The Broad Institute Genome Sequencing Center for Infectious Disease"/>
            <person name="Wu L."/>
            <person name="Ma J."/>
        </authorList>
    </citation>
    <scope>NUCLEOTIDE SEQUENCE [LARGE SCALE GENOMIC DNA]</scope>
    <source>
        <strain evidence="4">CGMCC 1.15197</strain>
    </source>
</reference>
<name>A0ABQ1U613_9BACT</name>
<sequence length="131" mass="14527">MRAFNLIYIVEDDLITSTITELIVSQNDAFGEVKKYMNGQEAFNALQVVAQQPAAIPDLILLDLNMPVMDGWEFLEAFSSLSLQKTVCVCVLTSSIDPDDIEKSKRYAEVKGYFTKPLDGDMLNQIAGLAT</sequence>
<keyword evidence="4" id="KW-1185">Reference proteome</keyword>
<dbReference type="InterPro" id="IPR052893">
    <property type="entry name" value="TCS_response_regulator"/>
</dbReference>
<evidence type="ECO:0000256" key="1">
    <source>
        <dbReference type="PROSITE-ProRule" id="PRU00169"/>
    </source>
</evidence>
<accession>A0ABQ1U613</accession>
<dbReference type="PANTHER" id="PTHR44520:SF2">
    <property type="entry name" value="RESPONSE REGULATOR RCP1"/>
    <property type="match status" value="1"/>
</dbReference>
<feature type="modified residue" description="4-aspartylphosphate" evidence="1">
    <location>
        <position position="63"/>
    </location>
</feature>
<evidence type="ECO:0000259" key="2">
    <source>
        <dbReference type="PROSITE" id="PS50110"/>
    </source>
</evidence>
<dbReference type="SMART" id="SM00448">
    <property type="entry name" value="REC"/>
    <property type="match status" value="1"/>
</dbReference>
<gene>
    <name evidence="3" type="ORF">GCM10011383_22920</name>
</gene>
<comment type="caution">
    <text evidence="3">The sequence shown here is derived from an EMBL/GenBank/DDBJ whole genome shotgun (WGS) entry which is preliminary data.</text>
</comment>
<evidence type="ECO:0000313" key="3">
    <source>
        <dbReference type="EMBL" id="GGF11144.1"/>
    </source>
</evidence>
<dbReference type="SUPFAM" id="SSF52172">
    <property type="entry name" value="CheY-like"/>
    <property type="match status" value="1"/>
</dbReference>
<dbReference type="Gene3D" id="3.40.50.2300">
    <property type="match status" value="1"/>
</dbReference>
<dbReference type="PANTHER" id="PTHR44520">
    <property type="entry name" value="RESPONSE REGULATOR RCP1-RELATED"/>
    <property type="match status" value="1"/>
</dbReference>
<feature type="domain" description="Response regulatory" evidence="2">
    <location>
        <begin position="6"/>
        <end position="131"/>
    </location>
</feature>
<keyword evidence="1" id="KW-0597">Phosphoprotein</keyword>
<organism evidence="3 4">
    <name type="scientific">Hymenobacter cavernae</name>
    <dbReference type="NCBI Taxonomy" id="2044852"/>
    <lineage>
        <taxon>Bacteria</taxon>
        <taxon>Pseudomonadati</taxon>
        <taxon>Bacteroidota</taxon>
        <taxon>Cytophagia</taxon>
        <taxon>Cytophagales</taxon>
        <taxon>Hymenobacteraceae</taxon>
        <taxon>Hymenobacter</taxon>
    </lineage>
</organism>
<dbReference type="InterPro" id="IPR001789">
    <property type="entry name" value="Sig_transdc_resp-reg_receiver"/>
</dbReference>
<evidence type="ECO:0000313" key="4">
    <source>
        <dbReference type="Proteomes" id="UP000632273"/>
    </source>
</evidence>
<protein>
    <submittedName>
        <fullName evidence="3">Response regulator</fullName>
    </submittedName>
</protein>
<dbReference type="EMBL" id="BMHT01000004">
    <property type="protein sequence ID" value="GGF11144.1"/>
    <property type="molecule type" value="Genomic_DNA"/>
</dbReference>
<proteinExistence type="predicted"/>
<dbReference type="Proteomes" id="UP000632273">
    <property type="component" value="Unassembled WGS sequence"/>
</dbReference>
<dbReference type="PROSITE" id="PS50110">
    <property type="entry name" value="RESPONSE_REGULATORY"/>
    <property type="match status" value="1"/>
</dbReference>
<dbReference type="RefSeq" id="WP_188814153.1">
    <property type="nucleotide sequence ID" value="NZ_BMHT01000004.1"/>
</dbReference>
<dbReference type="InterPro" id="IPR011006">
    <property type="entry name" value="CheY-like_superfamily"/>
</dbReference>